<evidence type="ECO:0000256" key="1">
    <source>
        <dbReference type="ARBA" id="ARBA00004123"/>
    </source>
</evidence>
<dbReference type="PANTHER" id="PTHR14369">
    <property type="entry name" value="SURFEIT LOCUS PROTEIN 6"/>
    <property type="match status" value="1"/>
</dbReference>
<evidence type="ECO:0000256" key="3">
    <source>
        <dbReference type="ARBA" id="ARBA00023242"/>
    </source>
</evidence>
<dbReference type="GO" id="GO:0042273">
    <property type="term" value="P:ribosomal large subunit biogenesis"/>
    <property type="evidence" value="ECO:0007669"/>
    <property type="project" value="TreeGrafter"/>
</dbReference>
<evidence type="ECO:0000313" key="6">
    <source>
        <dbReference type="EMBL" id="KAL0275415.1"/>
    </source>
</evidence>
<sequence>MRIAALKGRTKLSYKEKACKKNLKNRLKKKDKKERRKQARSANKAIAAFERKKARKEAKPPKPVYDKGQMIFSKFDFSETGVKKAPYKNPTKDPEVALKKIKEEDKKLKTLKEEGETELVQKIVEKKAWKTAFMKSEGVNIKDDPELLKKAIRKKKSMKDRSIKKWEEREHRLNKFKEEKQRKRMENIQARAENKKQNQMKKAAKRGRVGKITAGF</sequence>
<evidence type="ECO:0000256" key="4">
    <source>
        <dbReference type="SAM" id="MobiDB-lite"/>
    </source>
</evidence>
<feature type="region of interest" description="Disordered" evidence="4">
    <location>
        <begin position="175"/>
        <end position="216"/>
    </location>
</feature>
<organism evidence="6">
    <name type="scientific">Menopon gallinae</name>
    <name type="common">poultry shaft louse</name>
    <dbReference type="NCBI Taxonomy" id="328185"/>
    <lineage>
        <taxon>Eukaryota</taxon>
        <taxon>Metazoa</taxon>
        <taxon>Ecdysozoa</taxon>
        <taxon>Arthropoda</taxon>
        <taxon>Hexapoda</taxon>
        <taxon>Insecta</taxon>
        <taxon>Pterygota</taxon>
        <taxon>Neoptera</taxon>
        <taxon>Paraneoptera</taxon>
        <taxon>Psocodea</taxon>
        <taxon>Troctomorpha</taxon>
        <taxon>Phthiraptera</taxon>
        <taxon>Amblycera</taxon>
        <taxon>Menoponidae</taxon>
        <taxon>Menopon</taxon>
    </lineage>
</organism>
<dbReference type="GO" id="GO:0005730">
    <property type="term" value="C:nucleolus"/>
    <property type="evidence" value="ECO:0007669"/>
    <property type="project" value="TreeGrafter"/>
</dbReference>
<feature type="region of interest" description="Disordered" evidence="4">
    <location>
        <begin position="15"/>
        <end position="65"/>
    </location>
</feature>
<comment type="subcellular location">
    <subcellularLocation>
        <location evidence="1">Nucleus</location>
    </subcellularLocation>
</comment>
<dbReference type="GO" id="GO:0003723">
    <property type="term" value="F:RNA binding"/>
    <property type="evidence" value="ECO:0007669"/>
    <property type="project" value="TreeGrafter"/>
</dbReference>
<evidence type="ECO:0000259" key="5">
    <source>
        <dbReference type="Pfam" id="PF04935"/>
    </source>
</evidence>
<evidence type="ECO:0000256" key="2">
    <source>
        <dbReference type="ARBA" id="ARBA00005904"/>
    </source>
</evidence>
<gene>
    <name evidence="6" type="ORF">PYX00_003268</name>
</gene>
<proteinExistence type="inferred from homology"/>
<dbReference type="AlphaFoldDB" id="A0AAW2HZM5"/>
<feature type="domain" description="Ribosomal RNA-processing protein 14/surfeit locus protein 6 C-terminal" evidence="5">
    <location>
        <begin position="16"/>
        <end position="201"/>
    </location>
</feature>
<comment type="similarity">
    <text evidence="2">Belongs to the SURF6 family.</text>
</comment>
<keyword evidence="3" id="KW-0539">Nucleus</keyword>
<feature type="compositionally biased region" description="Basic residues" evidence="4">
    <location>
        <begin position="20"/>
        <end position="39"/>
    </location>
</feature>
<dbReference type="GO" id="GO:0042274">
    <property type="term" value="P:ribosomal small subunit biogenesis"/>
    <property type="evidence" value="ECO:0007669"/>
    <property type="project" value="TreeGrafter"/>
</dbReference>
<dbReference type="InterPro" id="IPR007019">
    <property type="entry name" value="SURF6"/>
</dbReference>
<dbReference type="Pfam" id="PF04935">
    <property type="entry name" value="SURF6"/>
    <property type="match status" value="1"/>
</dbReference>
<dbReference type="InterPro" id="IPR029190">
    <property type="entry name" value="Rrp14/SURF6_C"/>
</dbReference>
<feature type="compositionally biased region" description="Basic residues" evidence="4">
    <location>
        <begin position="198"/>
        <end position="209"/>
    </location>
</feature>
<dbReference type="EMBL" id="JARGDH010000002">
    <property type="protein sequence ID" value="KAL0275415.1"/>
    <property type="molecule type" value="Genomic_DNA"/>
</dbReference>
<reference evidence="6" key="1">
    <citation type="journal article" date="2024" name="Gigascience">
        <title>Chromosome-level genome of the poultry shaft louse Menopon gallinae provides insight into the host-switching and adaptive evolution of parasitic lice.</title>
        <authorList>
            <person name="Xu Y."/>
            <person name="Ma L."/>
            <person name="Liu S."/>
            <person name="Liang Y."/>
            <person name="Liu Q."/>
            <person name="He Z."/>
            <person name="Tian L."/>
            <person name="Duan Y."/>
            <person name="Cai W."/>
            <person name="Li H."/>
            <person name="Song F."/>
        </authorList>
    </citation>
    <scope>NUCLEOTIDE SEQUENCE</scope>
    <source>
        <strain evidence="6">Cailab_2023a</strain>
    </source>
</reference>
<protein>
    <recommendedName>
        <fullName evidence="5">Ribosomal RNA-processing protein 14/surfeit locus protein 6 C-terminal domain-containing protein</fullName>
    </recommendedName>
</protein>
<dbReference type="GO" id="GO:0003677">
    <property type="term" value="F:DNA binding"/>
    <property type="evidence" value="ECO:0007669"/>
    <property type="project" value="TreeGrafter"/>
</dbReference>
<accession>A0AAW2HZM5</accession>
<feature type="compositionally biased region" description="Basic and acidic residues" evidence="4">
    <location>
        <begin position="175"/>
        <end position="196"/>
    </location>
</feature>
<comment type="caution">
    <text evidence="6">The sequence shown here is derived from an EMBL/GenBank/DDBJ whole genome shotgun (WGS) entry which is preliminary data.</text>
</comment>
<dbReference type="PANTHER" id="PTHR14369:SF0">
    <property type="entry name" value="SURFEIT LOCUS PROTEIN 6"/>
    <property type="match status" value="1"/>
</dbReference>
<name>A0AAW2HZM5_9NEOP</name>